<dbReference type="RefSeq" id="WP_058503299.1">
    <property type="nucleotide sequence ID" value="NZ_CAAAIF010000013.1"/>
</dbReference>
<accession>A0A0W0X3G9</accession>
<reference evidence="2 3" key="1">
    <citation type="submission" date="2015-11" db="EMBL/GenBank/DDBJ databases">
        <title>Genomic analysis of 38 Legionella species identifies large and diverse effector repertoires.</title>
        <authorList>
            <person name="Burstein D."/>
            <person name="Amaro F."/>
            <person name="Zusman T."/>
            <person name="Lifshitz Z."/>
            <person name="Cohen O."/>
            <person name="Gilbert J.A."/>
            <person name="Pupko T."/>
            <person name="Shuman H.A."/>
            <person name="Segal G."/>
        </authorList>
    </citation>
    <scope>NUCLEOTIDE SEQUENCE [LARGE SCALE GENOMIC DNA]</scope>
    <source>
        <strain evidence="2 3">ATCC 49506</strain>
    </source>
</reference>
<name>A0A0W0X3G9_9GAMM</name>
<dbReference type="PANTHER" id="PTHR36444:SF2">
    <property type="entry name" value="TRANSCRIPTIONAL REGULATOR PROTEIN YOBU-RELATED"/>
    <property type="match status" value="1"/>
</dbReference>
<dbReference type="SUPFAM" id="SSF55136">
    <property type="entry name" value="Probable bacterial effector-binding domain"/>
    <property type="match status" value="1"/>
</dbReference>
<dbReference type="Gene3D" id="3.20.80.10">
    <property type="entry name" value="Regulatory factor, effector binding domain"/>
    <property type="match status" value="1"/>
</dbReference>
<feature type="domain" description="AraC effector-binding" evidence="1">
    <location>
        <begin position="4"/>
        <end position="155"/>
    </location>
</feature>
<comment type="caution">
    <text evidence="2">The sequence shown here is derived from an EMBL/GenBank/DDBJ whole genome shotgun (WGS) entry which is preliminary data.</text>
</comment>
<protein>
    <submittedName>
        <fullName evidence="2">Transcription activator</fullName>
    </submittedName>
</protein>
<dbReference type="PANTHER" id="PTHR36444">
    <property type="entry name" value="TRANSCRIPTIONAL REGULATOR PROTEIN YOBU-RELATED"/>
    <property type="match status" value="1"/>
</dbReference>
<dbReference type="InterPro" id="IPR010499">
    <property type="entry name" value="AraC_E-bd"/>
</dbReference>
<dbReference type="Proteomes" id="UP000054725">
    <property type="component" value="Unassembled WGS sequence"/>
</dbReference>
<organism evidence="2 3">
    <name type="scientific">Legionella nautarum</name>
    <dbReference type="NCBI Taxonomy" id="45070"/>
    <lineage>
        <taxon>Bacteria</taxon>
        <taxon>Pseudomonadati</taxon>
        <taxon>Pseudomonadota</taxon>
        <taxon>Gammaproteobacteria</taxon>
        <taxon>Legionellales</taxon>
        <taxon>Legionellaceae</taxon>
        <taxon>Legionella</taxon>
    </lineage>
</organism>
<sequence>MSFSEPKLAILDSFIVSGLSVRTKNSEEFNQSTAKLPRLWEDFGAVVIPKLADSKESSEVFGVYSDYDSDATGYYKVTVGIPLRTRQTLSEFSTVTIQAGKYLVFSGKGVMPQTVIETWLRIWSFFESRLEYTRNFISDFELYRGDEIDIYIGVRSSM</sequence>
<gene>
    <name evidence="2" type="ORF">Lnau_0210</name>
</gene>
<proteinExistence type="predicted"/>
<dbReference type="Pfam" id="PF14526">
    <property type="entry name" value="Cass2"/>
    <property type="match status" value="1"/>
</dbReference>
<dbReference type="InterPro" id="IPR029441">
    <property type="entry name" value="Cass2"/>
</dbReference>
<dbReference type="STRING" id="45070.Lnau_0210"/>
<dbReference type="AlphaFoldDB" id="A0A0W0X3G9"/>
<dbReference type="SMART" id="SM00871">
    <property type="entry name" value="AraC_E_bind"/>
    <property type="match status" value="1"/>
</dbReference>
<evidence type="ECO:0000313" key="2">
    <source>
        <dbReference type="EMBL" id="KTD39141.1"/>
    </source>
</evidence>
<evidence type="ECO:0000313" key="3">
    <source>
        <dbReference type="Proteomes" id="UP000054725"/>
    </source>
</evidence>
<dbReference type="EMBL" id="LNYO01000002">
    <property type="protein sequence ID" value="KTD39141.1"/>
    <property type="molecule type" value="Genomic_DNA"/>
</dbReference>
<dbReference type="OrthoDB" id="3173400at2"/>
<evidence type="ECO:0000259" key="1">
    <source>
        <dbReference type="SMART" id="SM00871"/>
    </source>
</evidence>
<keyword evidence="3" id="KW-1185">Reference proteome</keyword>
<dbReference type="InterPro" id="IPR053182">
    <property type="entry name" value="YobU-like_regulator"/>
</dbReference>
<dbReference type="PATRIC" id="fig|45070.6.peg.217"/>
<dbReference type="InterPro" id="IPR011256">
    <property type="entry name" value="Reg_factor_effector_dom_sf"/>
</dbReference>